<name>A0A7W7W3C8_9ACTN</name>
<protein>
    <submittedName>
        <fullName evidence="8">DNA-binding NarL/FixJ family response regulator</fullName>
    </submittedName>
</protein>
<dbReference type="PROSITE" id="PS50043">
    <property type="entry name" value="HTH_LUXR_2"/>
    <property type="match status" value="1"/>
</dbReference>
<dbReference type="Pfam" id="PF00072">
    <property type="entry name" value="Response_reg"/>
    <property type="match status" value="1"/>
</dbReference>
<sequence length="218" mass="22878">MIRVVLADDEAMMRAGVRAIVAAADNVEVVGEAADGLEAIELVAEHRPDVALLDIRMPRLDGLAAAADIRRDVPETAVVMLTLFDEDAYIASALNDGVSGFLLKTGDPNELLTGVRAAANGGAFLSPRVARRLIDQLSGAAAARAAAWTKIESLSTRERGVLALLAEGRTNAEIADRLGLTESTVKTHLTSIHTRLGVGNRVQAALLAHEAGMTPGSR</sequence>
<dbReference type="SMART" id="SM00421">
    <property type="entry name" value="HTH_LUXR"/>
    <property type="match status" value="1"/>
</dbReference>
<dbReference type="SUPFAM" id="SSF52172">
    <property type="entry name" value="CheY-like"/>
    <property type="match status" value="1"/>
</dbReference>
<dbReference type="PRINTS" id="PR00038">
    <property type="entry name" value="HTHLUXR"/>
</dbReference>
<evidence type="ECO:0000256" key="5">
    <source>
        <dbReference type="PROSITE-ProRule" id="PRU00169"/>
    </source>
</evidence>
<dbReference type="InterPro" id="IPR011006">
    <property type="entry name" value="CheY-like_superfamily"/>
</dbReference>
<reference evidence="8 9" key="1">
    <citation type="submission" date="2020-08" db="EMBL/GenBank/DDBJ databases">
        <title>Sequencing the genomes of 1000 actinobacteria strains.</title>
        <authorList>
            <person name="Klenk H.-P."/>
        </authorList>
    </citation>
    <scope>NUCLEOTIDE SEQUENCE [LARGE SCALE GENOMIC DNA]</scope>
    <source>
        <strain evidence="8 9">DSM 102030</strain>
    </source>
</reference>
<dbReference type="InterPro" id="IPR039420">
    <property type="entry name" value="WalR-like"/>
</dbReference>
<dbReference type="RefSeq" id="WP_184580606.1">
    <property type="nucleotide sequence ID" value="NZ_JACHJT010000001.1"/>
</dbReference>
<dbReference type="AlphaFoldDB" id="A0A7W7W3C8"/>
<dbReference type="SMART" id="SM00448">
    <property type="entry name" value="REC"/>
    <property type="match status" value="1"/>
</dbReference>
<proteinExistence type="predicted"/>
<dbReference type="InterPro" id="IPR000792">
    <property type="entry name" value="Tscrpt_reg_LuxR_C"/>
</dbReference>
<dbReference type="CDD" id="cd17535">
    <property type="entry name" value="REC_NarL-like"/>
    <property type="match status" value="1"/>
</dbReference>
<dbReference type="PANTHER" id="PTHR43214">
    <property type="entry name" value="TWO-COMPONENT RESPONSE REGULATOR"/>
    <property type="match status" value="1"/>
</dbReference>
<evidence type="ECO:0000259" key="6">
    <source>
        <dbReference type="PROSITE" id="PS50043"/>
    </source>
</evidence>
<dbReference type="Pfam" id="PF00196">
    <property type="entry name" value="GerE"/>
    <property type="match status" value="1"/>
</dbReference>
<comment type="caution">
    <text evidence="8">The sequence shown here is derived from an EMBL/GenBank/DDBJ whole genome shotgun (WGS) entry which is preliminary data.</text>
</comment>
<dbReference type="EMBL" id="JACHJT010000001">
    <property type="protein sequence ID" value="MBB4932907.1"/>
    <property type="molecule type" value="Genomic_DNA"/>
</dbReference>
<keyword evidence="3 8" id="KW-0238">DNA-binding</keyword>
<evidence type="ECO:0000256" key="1">
    <source>
        <dbReference type="ARBA" id="ARBA00022553"/>
    </source>
</evidence>
<dbReference type="PROSITE" id="PS00622">
    <property type="entry name" value="HTH_LUXR_1"/>
    <property type="match status" value="1"/>
</dbReference>
<accession>A0A7W7W3C8</accession>
<dbReference type="Proteomes" id="UP000523007">
    <property type="component" value="Unassembled WGS sequence"/>
</dbReference>
<evidence type="ECO:0000313" key="8">
    <source>
        <dbReference type="EMBL" id="MBB4932907.1"/>
    </source>
</evidence>
<dbReference type="InterPro" id="IPR001789">
    <property type="entry name" value="Sig_transdc_resp-reg_receiver"/>
</dbReference>
<dbReference type="Gene3D" id="3.40.50.2300">
    <property type="match status" value="1"/>
</dbReference>
<evidence type="ECO:0000256" key="3">
    <source>
        <dbReference type="ARBA" id="ARBA00023125"/>
    </source>
</evidence>
<keyword evidence="4" id="KW-0804">Transcription</keyword>
<dbReference type="PROSITE" id="PS50110">
    <property type="entry name" value="RESPONSE_REGULATORY"/>
    <property type="match status" value="1"/>
</dbReference>
<keyword evidence="9" id="KW-1185">Reference proteome</keyword>
<keyword evidence="1 5" id="KW-0597">Phosphoprotein</keyword>
<dbReference type="GO" id="GO:0003677">
    <property type="term" value="F:DNA binding"/>
    <property type="evidence" value="ECO:0007669"/>
    <property type="project" value="UniProtKB-KW"/>
</dbReference>
<dbReference type="SUPFAM" id="SSF46894">
    <property type="entry name" value="C-terminal effector domain of the bipartite response regulators"/>
    <property type="match status" value="1"/>
</dbReference>
<feature type="modified residue" description="4-aspartylphosphate" evidence="5">
    <location>
        <position position="54"/>
    </location>
</feature>
<evidence type="ECO:0000256" key="4">
    <source>
        <dbReference type="ARBA" id="ARBA00023163"/>
    </source>
</evidence>
<evidence type="ECO:0000259" key="7">
    <source>
        <dbReference type="PROSITE" id="PS50110"/>
    </source>
</evidence>
<dbReference type="CDD" id="cd06170">
    <property type="entry name" value="LuxR_C_like"/>
    <property type="match status" value="1"/>
</dbReference>
<organism evidence="8 9">
    <name type="scientific">Lipingzhangella halophila</name>
    <dbReference type="NCBI Taxonomy" id="1783352"/>
    <lineage>
        <taxon>Bacteria</taxon>
        <taxon>Bacillati</taxon>
        <taxon>Actinomycetota</taxon>
        <taxon>Actinomycetes</taxon>
        <taxon>Streptosporangiales</taxon>
        <taxon>Nocardiopsidaceae</taxon>
        <taxon>Lipingzhangella</taxon>
    </lineage>
</organism>
<keyword evidence="2" id="KW-0805">Transcription regulation</keyword>
<feature type="domain" description="Response regulatory" evidence="7">
    <location>
        <begin position="3"/>
        <end position="119"/>
    </location>
</feature>
<dbReference type="InterPro" id="IPR016032">
    <property type="entry name" value="Sig_transdc_resp-reg_C-effctor"/>
</dbReference>
<evidence type="ECO:0000256" key="2">
    <source>
        <dbReference type="ARBA" id="ARBA00023015"/>
    </source>
</evidence>
<dbReference type="InterPro" id="IPR058245">
    <property type="entry name" value="NreC/VraR/RcsB-like_REC"/>
</dbReference>
<dbReference type="PANTHER" id="PTHR43214:SF24">
    <property type="entry name" value="TRANSCRIPTIONAL REGULATORY PROTEIN NARL-RELATED"/>
    <property type="match status" value="1"/>
</dbReference>
<evidence type="ECO:0000313" key="9">
    <source>
        <dbReference type="Proteomes" id="UP000523007"/>
    </source>
</evidence>
<dbReference type="GO" id="GO:0006355">
    <property type="term" value="P:regulation of DNA-templated transcription"/>
    <property type="evidence" value="ECO:0007669"/>
    <property type="project" value="InterPro"/>
</dbReference>
<gene>
    <name evidence="8" type="ORF">F4561_003727</name>
</gene>
<dbReference type="GO" id="GO:0000160">
    <property type="term" value="P:phosphorelay signal transduction system"/>
    <property type="evidence" value="ECO:0007669"/>
    <property type="project" value="InterPro"/>
</dbReference>
<feature type="domain" description="HTH luxR-type" evidence="6">
    <location>
        <begin position="147"/>
        <end position="212"/>
    </location>
</feature>